<reference evidence="3" key="1">
    <citation type="submission" date="2015-02" db="EMBL/GenBank/DDBJ databases">
        <title>Genome sequencing for Strongylocentrotus purpuratus.</title>
        <authorList>
            <person name="Murali S."/>
            <person name="Liu Y."/>
            <person name="Vee V."/>
            <person name="English A."/>
            <person name="Wang M."/>
            <person name="Skinner E."/>
            <person name="Han Y."/>
            <person name="Muzny D.M."/>
            <person name="Worley K.C."/>
            <person name="Gibbs R.A."/>
        </authorList>
    </citation>
    <scope>NUCLEOTIDE SEQUENCE</scope>
</reference>
<dbReference type="InParanoid" id="A0A7M7N8R0"/>
<dbReference type="AlphaFoldDB" id="A0A7M7N8R0"/>
<dbReference type="GeneID" id="115920504"/>
<evidence type="ECO:0000313" key="3">
    <source>
        <dbReference type="Proteomes" id="UP000007110"/>
    </source>
</evidence>
<keyword evidence="1" id="KW-0812">Transmembrane</keyword>
<dbReference type="RefSeq" id="XP_030832178.1">
    <property type="nucleotide sequence ID" value="XM_030976318.1"/>
</dbReference>
<dbReference type="OrthoDB" id="10055806at2759"/>
<keyword evidence="1" id="KW-0472">Membrane</keyword>
<feature type="transmembrane region" description="Helical" evidence="1">
    <location>
        <begin position="185"/>
        <end position="203"/>
    </location>
</feature>
<dbReference type="PANTHER" id="PTHR45889">
    <property type="entry name" value="IG-LIKE DOMAIN-CONTAINING PROTEIN"/>
    <property type="match status" value="1"/>
</dbReference>
<reference evidence="2" key="2">
    <citation type="submission" date="2021-01" db="UniProtKB">
        <authorList>
            <consortium name="EnsemblMetazoa"/>
        </authorList>
    </citation>
    <scope>IDENTIFICATION</scope>
</reference>
<dbReference type="InterPro" id="IPR036179">
    <property type="entry name" value="Ig-like_dom_sf"/>
</dbReference>
<dbReference type="Gene3D" id="2.60.40.10">
    <property type="entry name" value="Immunoglobulins"/>
    <property type="match status" value="1"/>
</dbReference>
<proteinExistence type="predicted"/>
<keyword evidence="1" id="KW-1133">Transmembrane helix</keyword>
<dbReference type="Proteomes" id="UP000007110">
    <property type="component" value="Unassembled WGS sequence"/>
</dbReference>
<dbReference type="KEGG" id="spu:115920504"/>
<evidence type="ECO:0008006" key="4">
    <source>
        <dbReference type="Google" id="ProtNLM"/>
    </source>
</evidence>
<evidence type="ECO:0000256" key="1">
    <source>
        <dbReference type="SAM" id="Phobius"/>
    </source>
</evidence>
<keyword evidence="3" id="KW-1185">Reference proteome</keyword>
<dbReference type="PANTHER" id="PTHR45889:SF8">
    <property type="entry name" value="IG-LIKE DOMAIN-CONTAINING PROTEIN"/>
    <property type="match status" value="1"/>
</dbReference>
<evidence type="ECO:0000313" key="2">
    <source>
        <dbReference type="EnsemblMetazoa" id="XP_030832178"/>
    </source>
</evidence>
<dbReference type="EnsemblMetazoa" id="XM_030976318">
    <property type="protein sequence ID" value="XP_030832178"/>
    <property type="gene ID" value="LOC115920504"/>
</dbReference>
<name>A0A7M7N8R0_STRPU</name>
<dbReference type="SUPFAM" id="SSF48726">
    <property type="entry name" value="Immunoglobulin"/>
    <property type="match status" value="2"/>
</dbReference>
<accession>A0A7M7N8R0</accession>
<protein>
    <recommendedName>
        <fullName evidence="4">Ig-like domain-containing protein</fullName>
    </recommendedName>
</protein>
<dbReference type="InterPro" id="IPR013783">
    <property type="entry name" value="Ig-like_fold"/>
</dbReference>
<organism evidence="2 3">
    <name type="scientific">Strongylocentrotus purpuratus</name>
    <name type="common">Purple sea urchin</name>
    <dbReference type="NCBI Taxonomy" id="7668"/>
    <lineage>
        <taxon>Eukaryota</taxon>
        <taxon>Metazoa</taxon>
        <taxon>Echinodermata</taxon>
        <taxon>Eleutherozoa</taxon>
        <taxon>Echinozoa</taxon>
        <taxon>Echinoidea</taxon>
        <taxon>Euechinoidea</taxon>
        <taxon>Echinacea</taxon>
        <taxon>Camarodonta</taxon>
        <taxon>Echinidea</taxon>
        <taxon>Strongylocentrotidae</taxon>
        <taxon>Strongylocentrotus</taxon>
    </lineage>
</organism>
<sequence length="385" mass="43535">MRRDGNTATSLLRLSPVTRTDAGLYSCLADNQIASASIIRSFTLRIYYEPNIITTLRTMTIPRYEDTFNITCIAEAIPLPVVEWTSPSYMTNLSRPITEVFGTTIVSLMQIPGDRGNLLPTTFNMTCSASNIVGRTTWTIEIKYGEVSDDVDEDVDPTAPLTVDLPILCDDNPRGIPKMPVERPLLIALISACFVFLLIVLVWHTRRRLKMDEFWVVRREGFYVDMNRRRAGIPGIPTVDELEAVSTTTSPRLTPSSGASIRFEFVSQQSVENTYDAIPVVSAMPSSVQPRRRRIRSDDGYYYDVPPAPRGFDTVRRVQSRRLPTVPTMFIPPETMQAVLRSLSRDTGEMERPTLEHQPGGRSETIIREEVRLFKKSQLRRVLSL</sequence>